<dbReference type="Proteomes" id="UP000204225">
    <property type="component" value="Segment"/>
</dbReference>
<keyword evidence="2" id="KW-1185">Reference proteome</keyword>
<dbReference type="EMBL" id="KC662249">
    <property type="protein sequence ID" value="AGM15598.1"/>
    <property type="molecule type" value="Genomic_DNA"/>
</dbReference>
<evidence type="ECO:0000313" key="2">
    <source>
        <dbReference type="Proteomes" id="UP000204225"/>
    </source>
</evidence>
<accession>A0AC59EXC7</accession>
<sequence length="685" mass="78038">MVLSRIDANINYIETNSLAKNDEGTESLAYKAKIYNKNVKFVLGAANFEYSDTNNIVYFNIYLVENTSVSAKIGVFETKNDSYLKLLDNTENIKLDKLDKPLLFTYSKNYITTKYNNDDIAFADPNKSGDDTDDESDDNSDDESDISDISDISDADNDDEEPVIFDKPVIAEPMVLKEQTKEESDNEINSYKSMPTDEWVNKFFKSHKYFFQENEGGGDCFFATLRDGLKSTGQDKYKNISVTNIRSKLAESLDEDQFQAYYTMYNTITGGQKITQGSINQLKLRHKNLKTMIGGTSNTTEKSNMLREAQQNLELMVGGAKISAEQKELRRHFAFMENINNIDEMREVIKTNKYWADDYAITTLERLYNVKFIILSQNNFQEDDTKDSEVVQIHNKVVKCGDADKKIQRLGIFVPDQYIIANYTDGIHYKLITYDKNVGKGAFTFTELPYKVKEEVVNACMKENDAGSFSYIKEFKDFATTINLPIGPAKKVSLIDDSKSNLYDDTSVIQIYSKSQHKKLGEGTGETITIEHKTNLGVLKLKDMPDWRKKLDNAWVLSNKDGDKLEIDAKLWPSVQHYLYAARFSNIPDVFAKFTEGNDETASAALAKTFYDKKLKEYKTSIVTETEYIKANPKFLTDALKAKFTNNTYKNILLLTGKSKIMIYKPASGPYVATELMTLREELGK</sequence>
<gene>
    <name evidence="1" type="ORF">PGCG_00287</name>
</gene>
<organism evidence="1 2">
    <name type="scientific">Phaeocystis globosa virus PgV-16T</name>
    <dbReference type="NCBI Taxonomy" id="3071227"/>
    <lineage>
        <taxon>Viruses</taxon>
        <taxon>Varidnaviria</taxon>
        <taxon>Bamfordvirae</taxon>
        <taxon>Nucleocytoviricota</taxon>
        <taxon>Megaviricetes</taxon>
        <taxon>Imitervirales</taxon>
        <taxon>Mesomimiviridae</taxon>
        <taxon>Tethysvirus</taxon>
        <taxon>Tethysvirus hollandense</taxon>
    </lineage>
</organism>
<proteinExistence type="predicted"/>
<name>A0AC59EXC7_9VIRU</name>
<protein>
    <submittedName>
        <fullName evidence="1">Uncharacterized protein</fullName>
    </submittedName>
</protein>
<evidence type="ECO:0000313" key="1">
    <source>
        <dbReference type="EMBL" id="AGM15598.1"/>
    </source>
</evidence>
<reference evidence="1 2" key="1">
    <citation type="journal article" date="2013" name="Proc. Natl. Acad. Sci. U.S.A.">
        <title>Genome of Phaeocystis globosa virus PgV-16T highlights the common ancestry of the largest known DNA viruses infecting eukaryotes.</title>
        <authorList>
            <person name="Santini S."/>
            <person name="Jeudy S."/>
            <person name="Bartoli J."/>
            <person name="Poirot O."/>
            <person name="Lescot M."/>
            <person name="Abergel C."/>
            <person name="Barbe V."/>
            <person name="Wommack K.E."/>
            <person name="Noordeloos A.A."/>
            <person name="Brussaard C.P."/>
            <person name="Claverie J.M."/>
        </authorList>
    </citation>
    <scope>NUCLEOTIDE SEQUENCE [LARGE SCALE GENOMIC DNA]</scope>
    <source>
        <strain evidence="1 2">16T</strain>
    </source>
</reference>